<keyword evidence="5 11" id="KW-0436">Ligase</keyword>
<name>A0A161QB55_9FIRM</name>
<evidence type="ECO:0000256" key="10">
    <source>
        <dbReference type="ARBA" id="ARBA00049339"/>
    </source>
</evidence>
<accession>A0A161QB55</accession>
<dbReference type="SUPFAM" id="SSF52374">
    <property type="entry name" value="Nucleotidylyl transferase"/>
    <property type="match status" value="1"/>
</dbReference>
<reference evidence="15 16" key="1">
    <citation type="submission" date="2015-12" db="EMBL/GenBank/DDBJ databases">
        <title>Draft genome of Thermovenabulum gondwanense isolated from a red thermophilic microbial mat colonisisng an outflow channel of a bore well.</title>
        <authorList>
            <person name="Patel B.K."/>
        </authorList>
    </citation>
    <scope>NUCLEOTIDE SEQUENCE [LARGE SCALE GENOMIC DNA]</scope>
    <source>
        <strain evidence="15 16">R270</strain>
    </source>
</reference>
<dbReference type="Gene3D" id="3.40.50.620">
    <property type="entry name" value="HUPs"/>
    <property type="match status" value="1"/>
</dbReference>
<evidence type="ECO:0000256" key="3">
    <source>
        <dbReference type="ARBA" id="ARBA00011245"/>
    </source>
</evidence>
<dbReference type="GO" id="GO:0005737">
    <property type="term" value="C:cytoplasm"/>
    <property type="evidence" value="ECO:0007669"/>
    <property type="project" value="UniProtKB-SubCell"/>
</dbReference>
<dbReference type="PANTHER" id="PTHR11956:SF5">
    <property type="entry name" value="ARGININE--TRNA LIGASE, CYTOPLASMIC"/>
    <property type="match status" value="1"/>
</dbReference>
<evidence type="ECO:0000256" key="6">
    <source>
        <dbReference type="ARBA" id="ARBA00022741"/>
    </source>
</evidence>
<feature type="short sequence motif" description="'HIGH' region" evidence="11">
    <location>
        <begin position="140"/>
        <end position="150"/>
    </location>
</feature>
<keyword evidence="7 11" id="KW-0067">ATP-binding</keyword>
<comment type="catalytic activity">
    <reaction evidence="10 11">
        <text>tRNA(Arg) + L-arginine + ATP = L-arginyl-tRNA(Arg) + AMP + diphosphate</text>
        <dbReference type="Rhea" id="RHEA:20301"/>
        <dbReference type="Rhea" id="RHEA-COMP:9658"/>
        <dbReference type="Rhea" id="RHEA-COMP:9673"/>
        <dbReference type="ChEBI" id="CHEBI:30616"/>
        <dbReference type="ChEBI" id="CHEBI:32682"/>
        <dbReference type="ChEBI" id="CHEBI:33019"/>
        <dbReference type="ChEBI" id="CHEBI:78442"/>
        <dbReference type="ChEBI" id="CHEBI:78513"/>
        <dbReference type="ChEBI" id="CHEBI:456215"/>
        <dbReference type="EC" id="6.1.1.19"/>
    </reaction>
</comment>
<dbReference type="EMBL" id="LOHZ01000030">
    <property type="protein sequence ID" value="KYO66127.1"/>
    <property type="molecule type" value="Genomic_DNA"/>
</dbReference>
<comment type="caution">
    <text evidence="15">The sequence shown here is derived from an EMBL/GenBank/DDBJ whole genome shotgun (WGS) entry which is preliminary data.</text>
</comment>
<feature type="domain" description="DALR anticodon binding" evidence="13">
    <location>
        <begin position="445"/>
        <end position="571"/>
    </location>
</feature>
<sequence>MDIKQKIREDIKNLIISALKEAKKEKALDFDEIAPFAVEVPREKAHGDFAANAAMVMAKKAKQNPVKLAGIIKEYAEKHLSIFKSIPVERIEVAGPGFLNFYLKRDWAHEALCYILKEGENYGRQNIGNGKKVQVEFVSANPTGPMHMGNARGAALGDALAELLKTAGYDVTREFYINDAGNQIENFALSLEARYLQLYGIPAEIPEGGYHGEDVIEHMKEFAQIEGDKYLHVDPEERRKVFVEYALEKNIRRMRQDLENFGVHFDIWFSERSLHDSKKVIKTIEKLRERGYTYEKDGALWFAATKFGVPKDEVLIRQNGIPTYFAADIAYHKDKFDRGFEWVIDIWGADHHGHVHRVKAGLAALGYDPERLTIIIMQLVRLFRNGEIARMSKRTGKAVTLSDLIEEVGKDAARFFFNLRSADTHLDFDLDLAVKQSEENPVFYVQYAHARISSILRVAKEQGADIEFENLSVEEIRKLAGLLKEDAEVELVKKLAEFPEEIRIAAENLSPYRIANYAMDLASLFHSFYNSCRVLTENEDLTRARLILIFATRRVLKNAFRILGISAPERM</sequence>
<evidence type="ECO:0000313" key="16">
    <source>
        <dbReference type="Proteomes" id="UP000075737"/>
    </source>
</evidence>
<dbReference type="SUPFAM" id="SSF47323">
    <property type="entry name" value="Anticodon-binding domain of a subclass of class I aminoacyl-tRNA synthetases"/>
    <property type="match status" value="1"/>
</dbReference>
<evidence type="ECO:0000256" key="7">
    <source>
        <dbReference type="ARBA" id="ARBA00022840"/>
    </source>
</evidence>
<evidence type="ECO:0000256" key="12">
    <source>
        <dbReference type="RuleBase" id="RU363038"/>
    </source>
</evidence>
<dbReference type="PANTHER" id="PTHR11956">
    <property type="entry name" value="ARGINYL-TRNA SYNTHETASE"/>
    <property type="match status" value="1"/>
</dbReference>
<dbReference type="AlphaFoldDB" id="A0A161QB55"/>
<dbReference type="SMART" id="SM01016">
    <property type="entry name" value="Arg_tRNA_synt_N"/>
    <property type="match status" value="1"/>
</dbReference>
<evidence type="ECO:0000313" key="15">
    <source>
        <dbReference type="EMBL" id="KYO66127.1"/>
    </source>
</evidence>
<dbReference type="Pfam" id="PF00750">
    <property type="entry name" value="tRNA-synt_1d"/>
    <property type="match status" value="1"/>
</dbReference>
<dbReference type="InterPro" id="IPR005148">
    <property type="entry name" value="Arg-tRNA-synth_N"/>
</dbReference>
<evidence type="ECO:0000256" key="4">
    <source>
        <dbReference type="ARBA" id="ARBA00022490"/>
    </source>
</evidence>
<dbReference type="CDD" id="cd07956">
    <property type="entry name" value="Anticodon_Ia_Arg"/>
    <property type="match status" value="1"/>
</dbReference>
<keyword evidence="6 11" id="KW-0547">Nucleotide-binding</keyword>
<dbReference type="FunFam" id="3.40.50.620:FF:000062">
    <property type="entry name" value="Arginine--tRNA ligase"/>
    <property type="match status" value="1"/>
</dbReference>
<dbReference type="NCBIfam" id="TIGR00456">
    <property type="entry name" value="argS"/>
    <property type="match status" value="1"/>
</dbReference>
<keyword evidence="16" id="KW-1185">Reference proteome</keyword>
<dbReference type="GO" id="GO:0005524">
    <property type="term" value="F:ATP binding"/>
    <property type="evidence" value="ECO:0007669"/>
    <property type="project" value="UniProtKB-UniRule"/>
</dbReference>
<protein>
    <recommendedName>
        <fullName evidence="11">Arginine--tRNA ligase</fullName>
        <ecNumber evidence="11">6.1.1.19</ecNumber>
    </recommendedName>
    <alternativeName>
        <fullName evidence="11">Arginyl-tRNA synthetase</fullName>
        <shortName evidence="11">ArgRS</shortName>
    </alternativeName>
</protein>
<dbReference type="InterPro" id="IPR008909">
    <property type="entry name" value="DALR_anticod-bd"/>
</dbReference>
<dbReference type="HAMAP" id="MF_00123">
    <property type="entry name" value="Arg_tRNA_synth"/>
    <property type="match status" value="1"/>
</dbReference>
<dbReference type="GO" id="GO:0004814">
    <property type="term" value="F:arginine-tRNA ligase activity"/>
    <property type="evidence" value="ECO:0007669"/>
    <property type="project" value="UniProtKB-UniRule"/>
</dbReference>
<evidence type="ECO:0000256" key="9">
    <source>
        <dbReference type="ARBA" id="ARBA00023146"/>
    </source>
</evidence>
<dbReference type="SUPFAM" id="SSF55190">
    <property type="entry name" value="Arginyl-tRNA synthetase (ArgRS), N-terminal 'additional' domain"/>
    <property type="match status" value="1"/>
</dbReference>
<dbReference type="Gene3D" id="3.30.1360.70">
    <property type="entry name" value="Arginyl tRNA synthetase N-terminal domain"/>
    <property type="match status" value="1"/>
</dbReference>
<dbReference type="GO" id="GO:0006420">
    <property type="term" value="P:arginyl-tRNA aminoacylation"/>
    <property type="evidence" value="ECO:0007669"/>
    <property type="project" value="UniProtKB-UniRule"/>
</dbReference>
<dbReference type="InterPro" id="IPR035684">
    <property type="entry name" value="ArgRS_core"/>
</dbReference>
<evidence type="ECO:0000256" key="8">
    <source>
        <dbReference type="ARBA" id="ARBA00022917"/>
    </source>
</evidence>
<evidence type="ECO:0000256" key="2">
    <source>
        <dbReference type="ARBA" id="ARBA00005594"/>
    </source>
</evidence>
<feature type="domain" description="Arginyl tRNA synthetase N-terminal" evidence="14">
    <location>
        <begin position="9"/>
        <end position="103"/>
    </location>
</feature>
<evidence type="ECO:0000259" key="13">
    <source>
        <dbReference type="SMART" id="SM00836"/>
    </source>
</evidence>
<dbReference type="CDD" id="cd00671">
    <property type="entry name" value="ArgRS_core"/>
    <property type="match status" value="1"/>
</dbReference>
<dbReference type="PRINTS" id="PR01038">
    <property type="entry name" value="TRNASYNTHARG"/>
</dbReference>
<gene>
    <name evidence="11 15" type="primary">argS</name>
    <name evidence="15" type="ORF">ATZ99_13190</name>
</gene>
<dbReference type="InterPro" id="IPR036695">
    <property type="entry name" value="Arg-tRNA-synth_N_sf"/>
</dbReference>
<evidence type="ECO:0000256" key="5">
    <source>
        <dbReference type="ARBA" id="ARBA00022598"/>
    </source>
</evidence>
<dbReference type="InterPro" id="IPR001278">
    <property type="entry name" value="Arg-tRNA-ligase"/>
</dbReference>
<organism evidence="15 16">
    <name type="scientific">Thermovenabulum gondwanense</name>
    <dbReference type="NCBI Taxonomy" id="520767"/>
    <lineage>
        <taxon>Bacteria</taxon>
        <taxon>Bacillati</taxon>
        <taxon>Bacillota</taxon>
        <taxon>Clostridia</taxon>
        <taxon>Thermosediminibacterales</taxon>
        <taxon>Thermosediminibacteraceae</taxon>
        <taxon>Thermovenabulum</taxon>
    </lineage>
</organism>
<comment type="subcellular location">
    <subcellularLocation>
        <location evidence="1 11">Cytoplasm</location>
    </subcellularLocation>
</comment>
<dbReference type="EC" id="6.1.1.19" evidence="11"/>
<keyword evidence="4 11" id="KW-0963">Cytoplasm</keyword>
<dbReference type="FunFam" id="1.10.730.10:FF:000008">
    <property type="entry name" value="Arginine--tRNA ligase"/>
    <property type="match status" value="1"/>
</dbReference>
<dbReference type="InterPro" id="IPR001412">
    <property type="entry name" value="aa-tRNA-synth_I_CS"/>
</dbReference>
<keyword evidence="9 11" id="KW-0030">Aminoacyl-tRNA synthetase</keyword>
<evidence type="ECO:0000256" key="11">
    <source>
        <dbReference type="HAMAP-Rule" id="MF_00123"/>
    </source>
</evidence>
<dbReference type="Pfam" id="PF03485">
    <property type="entry name" value="Arg_tRNA_synt_N"/>
    <property type="match status" value="1"/>
</dbReference>
<comment type="similarity">
    <text evidence="2 11 12">Belongs to the class-I aminoacyl-tRNA synthetase family.</text>
</comment>
<proteinExistence type="inferred from homology"/>
<dbReference type="Proteomes" id="UP000075737">
    <property type="component" value="Unassembled WGS sequence"/>
</dbReference>
<dbReference type="Pfam" id="PF05746">
    <property type="entry name" value="DALR_1"/>
    <property type="match status" value="1"/>
</dbReference>
<dbReference type="InterPro" id="IPR014729">
    <property type="entry name" value="Rossmann-like_a/b/a_fold"/>
</dbReference>
<comment type="subunit">
    <text evidence="3 11">Monomer.</text>
</comment>
<dbReference type="Gene3D" id="1.10.730.10">
    <property type="entry name" value="Isoleucyl-tRNA Synthetase, Domain 1"/>
    <property type="match status" value="1"/>
</dbReference>
<dbReference type="PATRIC" id="fig|520767.4.peg.1421"/>
<keyword evidence="8 11" id="KW-0648">Protein biosynthesis</keyword>
<dbReference type="PROSITE" id="PS00178">
    <property type="entry name" value="AA_TRNA_LIGASE_I"/>
    <property type="match status" value="1"/>
</dbReference>
<evidence type="ECO:0000256" key="1">
    <source>
        <dbReference type="ARBA" id="ARBA00004496"/>
    </source>
</evidence>
<dbReference type="STRING" id="520767.ATZ99_13190"/>
<dbReference type="SMART" id="SM00836">
    <property type="entry name" value="DALR_1"/>
    <property type="match status" value="1"/>
</dbReference>
<dbReference type="InterPro" id="IPR009080">
    <property type="entry name" value="tRNAsynth_Ia_anticodon-bd"/>
</dbReference>
<evidence type="ECO:0000259" key="14">
    <source>
        <dbReference type="SMART" id="SM01016"/>
    </source>
</evidence>